<keyword evidence="3" id="KW-0813">Transport</keyword>
<evidence type="ECO:0000256" key="1">
    <source>
        <dbReference type="ARBA" id="ARBA00004127"/>
    </source>
</evidence>
<evidence type="ECO:0000313" key="12">
    <source>
        <dbReference type="Proteomes" id="UP000310066"/>
    </source>
</evidence>
<dbReference type="Gene3D" id="1.20.1420.30">
    <property type="entry name" value="NCX, central ion-binding region"/>
    <property type="match status" value="2"/>
</dbReference>
<evidence type="ECO:0000313" key="11">
    <source>
        <dbReference type="EMBL" id="TKA37027.1"/>
    </source>
</evidence>
<feature type="transmembrane region" description="Helical" evidence="9">
    <location>
        <begin position="224"/>
        <end position="244"/>
    </location>
</feature>
<comment type="subcellular location">
    <subcellularLocation>
        <location evidence="1">Endomembrane system</location>
        <topology evidence="1">Multi-pass membrane protein</topology>
    </subcellularLocation>
</comment>
<dbReference type="GO" id="GO:0006874">
    <property type="term" value="P:intracellular calcium ion homeostasis"/>
    <property type="evidence" value="ECO:0007669"/>
    <property type="project" value="TreeGrafter"/>
</dbReference>
<evidence type="ECO:0000256" key="4">
    <source>
        <dbReference type="ARBA" id="ARBA00022692"/>
    </source>
</evidence>
<feature type="transmembrane region" description="Helical" evidence="9">
    <location>
        <begin position="485"/>
        <end position="508"/>
    </location>
</feature>
<feature type="compositionally biased region" description="Polar residues" evidence="8">
    <location>
        <begin position="30"/>
        <end position="39"/>
    </location>
</feature>
<feature type="region of interest" description="Disordered" evidence="8">
    <location>
        <begin position="17"/>
        <end position="182"/>
    </location>
</feature>
<feature type="domain" description="Sodium/calcium exchanger membrane region" evidence="10">
    <location>
        <begin position="453"/>
        <end position="596"/>
    </location>
</feature>
<feature type="compositionally biased region" description="Basic and acidic residues" evidence="8">
    <location>
        <begin position="100"/>
        <end position="122"/>
    </location>
</feature>
<feature type="compositionally biased region" description="Basic and acidic residues" evidence="8">
    <location>
        <begin position="171"/>
        <end position="182"/>
    </location>
</feature>
<keyword evidence="6" id="KW-0406">Ion transport</keyword>
<feature type="compositionally biased region" description="Basic residues" evidence="8">
    <location>
        <begin position="148"/>
        <end position="160"/>
    </location>
</feature>
<evidence type="ECO:0000256" key="6">
    <source>
        <dbReference type="ARBA" id="ARBA00023065"/>
    </source>
</evidence>
<dbReference type="Proteomes" id="UP000310066">
    <property type="component" value="Unassembled WGS sequence"/>
</dbReference>
<feature type="transmembrane region" description="Helical" evidence="9">
    <location>
        <begin position="520"/>
        <end position="542"/>
    </location>
</feature>
<evidence type="ECO:0000259" key="10">
    <source>
        <dbReference type="Pfam" id="PF01699"/>
    </source>
</evidence>
<feature type="transmembrane region" description="Helical" evidence="9">
    <location>
        <begin position="361"/>
        <end position="379"/>
    </location>
</feature>
<dbReference type="STRING" id="329885.A0A4U0UMW8"/>
<feature type="transmembrane region" description="Helical" evidence="9">
    <location>
        <begin position="256"/>
        <end position="277"/>
    </location>
</feature>
<comment type="similarity">
    <text evidence="2">Belongs to the Ca(2+):cation antiporter (CaCA) (TC 2.A.19) family.</text>
</comment>
<comment type="caution">
    <text evidence="11">The sequence shown here is derived from an EMBL/GenBank/DDBJ whole genome shotgun (WGS) entry which is preliminary data.</text>
</comment>
<dbReference type="GO" id="GO:0012505">
    <property type="term" value="C:endomembrane system"/>
    <property type="evidence" value="ECO:0007669"/>
    <property type="project" value="UniProtKB-SubCell"/>
</dbReference>
<dbReference type="Pfam" id="PF01699">
    <property type="entry name" value="Na_Ca_ex"/>
    <property type="match status" value="2"/>
</dbReference>
<evidence type="ECO:0000256" key="5">
    <source>
        <dbReference type="ARBA" id="ARBA00022989"/>
    </source>
</evidence>
<feature type="transmembrane region" description="Helical" evidence="9">
    <location>
        <begin position="328"/>
        <end position="349"/>
    </location>
</feature>
<protein>
    <recommendedName>
        <fullName evidence="10">Sodium/calcium exchanger membrane region domain-containing protein</fullName>
    </recommendedName>
</protein>
<evidence type="ECO:0000256" key="7">
    <source>
        <dbReference type="ARBA" id="ARBA00023136"/>
    </source>
</evidence>
<dbReference type="AlphaFoldDB" id="A0A4U0UMW8"/>
<evidence type="ECO:0000256" key="2">
    <source>
        <dbReference type="ARBA" id="ARBA00008170"/>
    </source>
</evidence>
<proteinExistence type="inferred from homology"/>
<dbReference type="InterPro" id="IPR004837">
    <property type="entry name" value="NaCa_Exmemb"/>
</dbReference>
<evidence type="ECO:0000256" key="3">
    <source>
        <dbReference type="ARBA" id="ARBA00022448"/>
    </source>
</evidence>
<organism evidence="11 12">
    <name type="scientific">Friedmanniomyces endolithicus</name>
    <dbReference type="NCBI Taxonomy" id="329885"/>
    <lineage>
        <taxon>Eukaryota</taxon>
        <taxon>Fungi</taxon>
        <taxon>Dikarya</taxon>
        <taxon>Ascomycota</taxon>
        <taxon>Pezizomycotina</taxon>
        <taxon>Dothideomycetes</taxon>
        <taxon>Dothideomycetidae</taxon>
        <taxon>Mycosphaerellales</taxon>
        <taxon>Teratosphaeriaceae</taxon>
        <taxon>Friedmanniomyces</taxon>
    </lineage>
</organism>
<feature type="transmembrane region" description="Helical" evidence="9">
    <location>
        <begin position="447"/>
        <end position="473"/>
    </location>
</feature>
<evidence type="ECO:0000256" key="8">
    <source>
        <dbReference type="SAM" id="MobiDB-lite"/>
    </source>
</evidence>
<feature type="transmembrane region" description="Helical" evidence="9">
    <location>
        <begin position="578"/>
        <end position="598"/>
    </location>
</feature>
<gene>
    <name evidence="11" type="ORF">B0A54_11391</name>
</gene>
<sequence length="606" mass="65110">MGLFRIDAIKKAARREAWYGSDHPDAAPTINYNPFSRNINRQRRQQDVESNLNQLSHVRSENDVGPSPIEAKRKEAWTSQGGPSKAPTFPSGPVGPLPGREFRDDKIDDVVSHGDVSKDSSEKPSSGSAATDEANGVDRADGTEGGARNRKGGKFRKFMPWKHSTPETGEDGQRTETSESKGKKFKHKPTFVSMFKAVFYSWINILLVAVPVGIALEYTKVNRVVVFVINFIAIIPLAAMLSYSTEELAMYIGETLGGLLNATFGNAVELIVGIIALNQGKILIVQTSLIGSMLSNLLLVMGMCFFCGGVNRNEQFFNLTVAQTAASLLALAVGALIIPTAFNIFATSVKPGDIQLGVTQASRGTAVMLLFVYVCYLVFQLRTHIDMYNAPSPKAPKKHSGKRDEGEAFSALAAIGAGNGAAFAGGEINRENLIHNQSEKEEDEPQLTIIGAVCTLAGTTVLIALCAEFMVSAINSVAKSVSQEFIGLILLPIVGNAAEHATAVTVAIKDKLDLSIGVAVGSSLQIALLVLPLMVCFNWFGLGSPADLTLSFDGFQICVLFIAIIVVNYVIQDGKSHWLEGMLLMVTYLVIALAAWYYPVSGDVAG</sequence>
<name>A0A4U0UMW8_9PEZI</name>
<dbReference type="PANTHER" id="PTHR31503:SF20">
    <property type="entry name" value="CA(2+)_H(+) EXCHANGER, PUTATIVE (EUROFUNG)-RELATED"/>
    <property type="match status" value="1"/>
</dbReference>
<reference evidence="11 12" key="1">
    <citation type="submission" date="2017-03" db="EMBL/GenBank/DDBJ databases">
        <title>Genomes of endolithic fungi from Antarctica.</title>
        <authorList>
            <person name="Coleine C."/>
            <person name="Masonjones S."/>
            <person name="Stajich J.E."/>
        </authorList>
    </citation>
    <scope>NUCLEOTIDE SEQUENCE [LARGE SCALE GENOMIC DNA]</scope>
    <source>
        <strain evidence="11 12">CCFEE 5311</strain>
    </source>
</reference>
<evidence type="ECO:0000256" key="9">
    <source>
        <dbReference type="SAM" id="Phobius"/>
    </source>
</evidence>
<feature type="transmembrane region" description="Helical" evidence="9">
    <location>
        <begin position="283"/>
        <end position="307"/>
    </location>
</feature>
<dbReference type="GO" id="GO:0015369">
    <property type="term" value="F:calcium:proton antiporter activity"/>
    <property type="evidence" value="ECO:0007669"/>
    <property type="project" value="UniProtKB-ARBA"/>
</dbReference>
<dbReference type="EMBL" id="NAJP01000055">
    <property type="protein sequence ID" value="TKA37027.1"/>
    <property type="molecule type" value="Genomic_DNA"/>
</dbReference>
<dbReference type="OrthoDB" id="1699231at2759"/>
<dbReference type="PANTHER" id="PTHR31503">
    <property type="entry name" value="VACUOLAR CALCIUM ION TRANSPORTER"/>
    <property type="match status" value="1"/>
</dbReference>
<keyword evidence="4 9" id="KW-0812">Transmembrane</keyword>
<dbReference type="GO" id="GO:0000329">
    <property type="term" value="C:fungal-type vacuole membrane"/>
    <property type="evidence" value="ECO:0007669"/>
    <property type="project" value="TreeGrafter"/>
</dbReference>
<feature type="transmembrane region" description="Helical" evidence="9">
    <location>
        <begin position="554"/>
        <end position="571"/>
    </location>
</feature>
<feature type="transmembrane region" description="Helical" evidence="9">
    <location>
        <begin position="197"/>
        <end position="218"/>
    </location>
</feature>
<feature type="domain" description="Sodium/calcium exchanger membrane region" evidence="10">
    <location>
        <begin position="224"/>
        <end position="381"/>
    </location>
</feature>
<feature type="compositionally biased region" description="Polar residues" evidence="8">
    <location>
        <begin position="48"/>
        <end position="57"/>
    </location>
</feature>
<keyword evidence="7 9" id="KW-0472">Membrane</keyword>
<accession>A0A4U0UMW8</accession>
<dbReference type="InterPro" id="IPR004713">
    <property type="entry name" value="CaH_exchang"/>
</dbReference>
<dbReference type="InterPro" id="IPR044880">
    <property type="entry name" value="NCX_ion-bd_dom_sf"/>
</dbReference>
<keyword evidence="5 9" id="KW-1133">Transmembrane helix</keyword>